<reference evidence="1 2" key="1">
    <citation type="submission" date="2014-04" db="EMBL/GenBank/DDBJ databases">
        <title>A new species of microsporidia sheds light on the evolution of extreme parasitism.</title>
        <authorList>
            <person name="Haag K.L."/>
            <person name="James T.Y."/>
            <person name="Larsson R."/>
            <person name="Schaer T.M."/>
            <person name="Refardt D."/>
            <person name="Pombert J.-F."/>
            <person name="Ebert D."/>
        </authorList>
    </citation>
    <scope>NUCLEOTIDE SEQUENCE [LARGE SCALE GENOMIC DNA]</scope>
    <source>
        <strain evidence="1 2">UGP3</strain>
        <tissue evidence="1">Spores</tissue>
    </source>
</reference>
<dbReference type="PANTHER" id="PTHR12069">
    <property type="entry name" value="DNA-DIRECTED RNA POLYMERASES III 80 KDA POLYPEPTIDE RNA POLYMERASE III SUBUNIT 5"/>
    <property type="match status" value="1"/>
</dbReference>
<dbReference type="EMBL" id="JMKJ01000055">
    <property type="protein sequence ID" value="KGG52624.1"/>
    <property type="molecule type" value="Genomic_DNA"/>
</dbReference>
<organism evidence="1 2">
    <name type="scientific">Mitosporidium daphniae</name>
    <dbReference type="NCBI Taxonomy" id="1485682"/>
    <lineage>
        <taxon>Eukaryota</taxon>
        <taxon>Fungi</taxon>
        <taxon>Fungi incertae sedis</taxon>
        <taxon>Microsporidia</taxon>
        <taxon>Mitosporidium</taxon>
    </lineage>
</organism>
<dbReference type="GO" id="GO:0042797">
    <property type="term" value="P:tRNA transcription by RNA polymerase III"/>
    <property type="evidence" value="ECO:0007669"/>
    <property type="project" value="TreeGrafter"/>
</dbReference>
<dbReference type="InterPro" id="IPR006886">
    <property type="entry name" value="RNA_pol_III_Rpc5"/>
</dbReference>
<dbReference type="GO" id="GO:0005666">
    <property type="term" value="C:RNA polymerase III complex"/>
    <property type="evidence" value="ECO:0007669"/>
    <property type="project" value="TreeGrafter"/>
</dbReference>
<dbReference type="RefSeq" id="XP_013239086.1">
    <property type="nucleotide sequence ID" value="XM_013383632.1"/>
</dbReference>
<dbReference type="OrthoDB" id="340681at2759"/>
<name>A0A098VUS8_9MICR</name>
<proteinExistence type="predicted"/>
<keyword evidence="2" id="KW-1185">Reference proteome</keyword>
<dbReference type="Proteomes" id="UP000029725">
    <property type="component" value="Unassembled WGS sequence"/>
</dbReference>
<evidence type="ECO:0000313" key="1">
    <source>
        <dbReference type="EMBL" id="KGG52624.1"/>
    </source>
</evidence>
<dbReference type="AlphaFoldDB" id="A0A098VUS8"/>
<accession>A0A098VUS8</accession>
<dbReference type="HOGENOM" id="CLU_1175676_0_0_1"/>
<comment type="caution">
    <text evidence="1">The sequence shown here is derived from an EMBL/GenBank/DDBJ whole genome shotgun (WGS) entry which is preliminary data.</text>
</comment>
<gene>
    <name evidence="1" type="ORF">DI09_14p70</name>
</gene>
<sequence>MDPCPYDEVIKEMDLYLSKDINDIYLLQFPLRQEANPEEGIQARFKSQSELLELLVPIDTDSEFYSSAKDPKPSCSSSSVNNELWNDNVSGFQHLTSLKIPPKSNYFAGLISDDKFFIVPLQSFIQLRPSLCNSAQQDIKPKDEAVDFGSQNVHEKSKALQVQFRKKESQAETLARLKSYSHLQKLADEESWTNFEFLSCTSAAYLAWLSSLARLDNLLTHRNYQAGRLKAPSGAE</sequence>
<dbReference type="GeneID" id="25258494"/>
<protein>
    <submittedName>
        <fullName evidence="1">Uncharacterized protein</fullName>
    </submittedName>
</protein>
<evidence type="ECO:0000313" key="2">
    <source>
        <dbReference type="Proteomes" id="UP000029725"/>
    </source>
</evidence>
<dbReference type="VEuPathDB" id="MicrosporidiaDB:DI09_14p70"/>
<dbReference type="PANTHER" id="PTHR12069:SF0">
    <property type="entry name" value="DNA-DIRECTED RNA POLYMERASE III SUBUNIT RPC5"/>
    <property type="match status" value="1"/>
</dbReference>
<dbReference type="Pfam" id="PF04801">
    <property type="entry name" value="RPC5"/>
    <property type="match status" value="1"/>
</dbReference>